<dbReference type="RefSeq" id="XP_011776204.1">
    <property type="nucleotide sequence ID" value="XM_011777902.1"/>
</dbReference>
<evidence type="ECO:0000256" key="1">
    <source>
        <dbReference type="SAM" id="MobiDB-lite"/>
    </source>
</evidence>
<evidence type="ECO:0000313" key="3">
    <source>
        <dbReference type="Proteomes" id="UP000002316"/>
    </source>
</evidence>
<accession>C9ZWY9</accession>
<feature type="region of interest" description="Disordered" evidence="1">
    <location>
        <begin position="86"/>
        <end position="126"/>
    </location>
</feature>
<dbReference type="Proteomes" id="UP000002316">
    <property type="component" value="Chromosome 9"/>
</dbReference>
<organism evidence="2 3">
    <name type="scientific">Trypanosoma brucei gambiense (strain MHOM/CI/86/DAL972)</name>
    <dbReference type="NCBI Taxonomy" id="679716"/>
    <lineage>
        <taxon>Eukaryota</taxon>
        <taxon>Discoba</taxon>
        <taxon>Euglenozoa</taxon>
        <taxon>Kinetoplastea</taxon>
        <taxon>Metakinetoplastina</taxon>
        <taxon>Trypanosomatida</taxon>
        <taxon>Trypanosomatidae</taxon>
        <taxon>Trypanosoma</taxon>
    </lineage>
</organism>
<name>C9ZWY9_TRYB9</name>
<dbReference type="KEGG" id="tbg:TbgDal_IX30"/>
<protein>
    <submittedName>
        <fullName evidence="2">Uncharacterized protein</fullName>
    </submittedName>
</protein>
<dbReference type="GeneID" id="23860298"/>
<proteinExistence type="predicted"/>
<sequence length="126" mass="14686">MSLMERSSEIFHTRDKSKYGYQSSFRLSPSSLESFFSVFKHPIRFKQTWVSLGTCSCAFAWQRAGSRCPRRRIQREQQFVVRPVHRRGAPRTLRSHVGQCQRKKQRQQNIQTSGDAPDREAHSEGA</sequence>
<gene>
    <name evidence="2" type="ORF">TbgDal_IX30</name>
</gene>
<feature type="compositionally biased region" description="Basic and acidic residues" evidence="1">
    <location>
        <begin position="116"/>
        <end position="126"/>
    </location>
</feature>
<evidence type="ECO:0000313" key="2">
    <source>
        <dbReference type="EMBL" id="CBH13930.1"/>
    </source>
</evidence>
<dbReference type="AlphaFoldDB" id="C9ZWY9"/>
<dbReference type="EMBL" id="FN554972">
    <property type="protein sequence ID" value="CBH13930.1"/>
    <property type="molecule type" value="Genomic_DNA"/>
</dbReference>
<reference evidence="3" key="1">
    <citation type="journal article" date="2010" name="PLoS Negl. Trop. Dis.">
        <title>The genome sequence of Trypanosoma brucei gambiense, causative agent of chronic human african trypanosomiasis.</title>
        <authorList>
            <person name="Jackson A.P."/>
            <person name="Sanders M."/>
            <person name="Berry A."/>
            <person name="McQuillan J."/>
            <person name="Aslett M.A."/>
            <person name="Quail M.A."/>
            <person name="Chukualim B."/>
            <person name="Capewell P."/>
            <person name="MacLeod A."/>
            <person name="Melville S.E."/>
            <person name="Gibson W."/>
            <person name="Barry J.D."/>
            <person name="Berriman M."/>
            <person name="Hertz-Fowler C."/>
        </authorList>
    </citation>
    <scope>NUCLEOTIDE SEQUENCE [LARGE SCALE GENOMIC DNA]</scope>
    <source>
        <strain evidence="3">MHOM/CI/86/DAL972</strain>
    </source>
</reference>